<evidence type="ECO:0000256" key="2">
    <source>
        <dbReference type="ARBA" id="ARBA00023315"/>
    </source>
</evidence>
<evidence type="ECO:0000256" key="3">
    <source>
        <dbReference type="SAM" id="MobiDB-lite"/>
    </source>
</evidence>
<evidence type="ECO:0000259" key="4">
    <source>
        <dbReference type="PROSITE" id="PS51186"/>
    </source>
</evidence>
<feature type="compositionally biased region" description="Basic and acidic residues" evidence="3">
    <location>
        <begin position="25"/>
        <end position="38"/>
    </location>
</feature>
<dbReference type="InterPro" id="IPR016181">
    <property type="entry name" value="Acyl_CoA_acyltransferase"/>
</dbReference>
<dbReference type="GO" id="GO:0031415">
    <property type="term" value="C:NatA complex"/>
    <property type="evidence" value="ECO:0007669"/>
    <property type="project" value="TreeGrafter"/>
</dbReference>
<evidence type="ECO:0000313" key="5">
    <source>
        <dbReference type="EMBL" id="KAF2417254.1"/>
    </source>
</evidence>
<dbReference type="OrthoDB" id="47374at2759"/>
<feature type="domain" description="N-acetyltransferase" evidence="4">
    <location>
        <begin position="88"/>
        <end position="261"/>
    </location>
</feature>
<dbReference type="GO" id="GO:0007064">
    <property type="term" value="P:mitotic sister chromatid cohesion"/>
    <property type="evidence" value="ECO:0007669"/>
    <property type="project" value="TreeGrafter"/>
</dbReference>
<dbReference type="SUPFAM" id="SSF55729">
    <property type="entry name" value="Acyl-CoA N-acyltransferases (Nat)"/>
    <property type="match status" value="1"/>
</dbReference>
<dbReference type="GO" id="GO:0016747">
    <property type="term" value="F:acyltransferase activity, transferring groups other than amino-acyl groups"/>
    <property type="evidence" value="ECO:0007669"/>
    <property type="project" value="InterPro"/>
</dbReference>
<feature type="compositionally biased region" description="Polar residues" evidence="3">
    <location>
        <begin position="1"/>
        <end position="20"/>
    </location>
</feature>
<keyword evidence="6" id="KW-1185">Reference proteome</keyword>
<feature type="region of interest" description="Disordered" evidence="3">
    <location>
        <begin position="1"/>
        <end position="44"/>
    </location>
</feature>
<dbReference type="Gene3D" id="3.40.630.30">
    <property type="match status" value="1"/>
</dbReference>
<dbReference type="PANTHER" id="PTHR42919:SF8">
    <property type="entry name" value="N-ALPHA-ACETYLTRANSFERASE 50"/>
    <property type="match status" value="1"/>
</dbReference>
<evidence type="ECO:0000256" key="1">
    <source>
        <dbReference type="ARBA" id="ARBA00022679"/>
    </source>
</evidence>
<dbReference type="EMBL" id="MU007142">
    <property type="protein sequence ID" value="KAF2417254.1"/>
    <property type="molecule type" value="Genomic_DNA"/>
</dbReference>
<dbReference type="Proteomes" id="UP000800235">
    <property type="component" value="Unassembled WGS sequence"/>
</dbReference>
<keyword evidence="2" id="KW-0012">Acyltransferase</keyword>
<reference evidence="5" key="1">
    <citation type="journal article" date="2020" name="Stud. Mycol.">
        <title>101 Dothideomycetes genomes: a test case for predicting lifestyles and emergence of pathogens.</title>
        <authorList>
            <person name="Haridas S."/>
            <person name="Albert R."/>
            <person name="Binder M."/>
            <person name="Bloem J."/>
            <person name="Labutti K."/>
            <person name="Salamov A."/>
            <person name="Andreopoulos B."/>
            <person name="Baker S."/>
            <person name="Barry K."/>
            <person name="Bills G."/>
            <person name="Bluhm B."/>
            <person name="Cannon C."/>
            <person name="Castanera R."/>
            <person name="Culley D."/>
            <person name="Daum C."/>
            <person name="Ezra D."/>
            <person name="Gonzalez J."/>
            <person name="Henrissat B."/>
            <person name="Kuo A."/>
            <person name="Liang C."/>
            <person name="Lipzen A."/>
            <person name="Lutzoni F."/>
            <person name="Magnuson J."/>
            <person name="Mondo S."/>
            <person name="Nolan M."/>
            <person name="Ohm R."/>
            <person name="Pangilinan J."/>
            <person name="Park H.-J."/>
            <person name="Ramirez L."/>
            <person name="Alfaro M."/>
            <person name="Sun H."/>
            <person name="Tritt A."/>
            <person name="Yoshinaga Y."/>
            <person name="Zwiers L.-H."/>
            <person name="Turgeon B."/>
            <person name="Goodwin S."/>
            <person name="Spatafora J."/>
            <person name="Crous P."/>
            <person name="Grigoriev I."/>
        </authorList>
    </citation>
    <scope>NUCLEOTIDE SEQUENCE</scope>
    <source>
        <strain evidence="5">CBS 130266</strain>
    </source>
</reference>
<keyword evidence="1" id="KW-0808">Transferase</keyword>
<organism evidence="5 6">
    <name type="scientific">Tothia fuscella</name>
    <dbReference type="NCBI Taxonomy" id="1048955"/>
    <lineage>
        <taxon>Eukaryota</taxon>
        <taxon>Fungi</taxon>
        <taxon>Dikarya</taxon>
        <taxon>Ascomycota</taxon>
        <taxon>Pezizomycotina</taxon>
        <taxon>Dothideomycetes</taxon>
        <taxon>Pleosporomycetidae</taxon>
        <taxon>Venturiales</taxon>
        <taxon>Cylindrosympodiaceae</taxon>
        <taxon>Tothia</taxon>
    </lineage>
</organism>
<dbReference type="InterPro" id="IPR000182">
    <property type="entry name" value="GNAT_dom"/>
</dbReference>
<dbReference type="Pfam" id="PF00583">
    <property type="entry name" value="Acetyltransf_1"/>
    <property type="match status" value="1"/>
</dbReference>
<comment type="caution">
    <text evidence="5">The sequence shown here is derived from an EMBL/GenBank/DDBJ whole genome shotgun (WGS) entry which is preliminary data.</text>
</comment>
<dbReference type="InterPro" id="IPR051556">
    <property type="entry name" value="N-term/lysine_N-AcTrnsfr"/>
</dbReference>
<dbReference type="AlphaFoldDB" id="A0A9P4NEE2"/>
<name>A0A9P4NEE2_9PEZI</name>
<dbReference type="PROSITE" id="PS51186">
    <property type="entry name" value="GNAT"/>
    <property type="match status" value="1"/>
</dbReference>
<dbReference type="PANTHER" id="PTHR42919">
    <property type="entry name" value="N-ALPHA-ACETYLTRANSFERASE"/>
    <property type="match status" value="1"/>
</dbReference>
<protein>
    <recommendedName>
        <fullName evidence="4">N-acetyltransferase domain-containing protein</fullName>
    </recommendedName>
</protein>
<evidence type="ECO:0000313" key="6">
    <source>
        <dbReference type="Proteomes" id="UP000800235"/>
    </source>
</evidence>
<proteinExistence type="predicted"/>
<dbReference type="CDD" id="cd04301">
    <property type="entry name" value="NAT_SF"/>
    <property type="match status" value="1"/>
</dbReference>
<accession>A0A9P4NEE2</accession>
<sequence length="280" mass="30668">MVQTSLSAWLTRPKSQQNATLPDDNASKTAEDDAKSDAPARSPAEVILNVAREKQKAASSETPEILAKSPAVITKTQLSKQCSLPSNAILAAITAETLPAFRRMVALLLPVAYPDAFYNEILTDNVASNISLVCLWSDTDATTPPRVVSGIRCRLLAASPAATYQNSTGNSSNHAPSLYISTVTTLAPYRGHGIASELLKRVIARAIRDYGVATVTAHMWEANEDAREWYAKHGFREVRFEERYYRNLRPGGAWVLERNVGPEDLLHDESGFNDQNGRLT</sequence>
<gene>
    <name evidence="5" type="ORF">EJ08DRAFT_83655</name>
</gene>